<organism evidence="1">
    <name type="scientific">Arundo donax</name>
    <name type="common">Giant reed</name>
    <name type="synonym">Donax arundinaceus</name>
    <dbReference type="NCBI Taxonomy" id="35708"/>
    <lineage>
        <taxon>Eukaryota</taxon>
        <taxon>Viridiplantae</taxon>
        <taxon>Streptophyta</taxon>
        <taxon>Embryophyta</taxon>
        <taxon>Tracheophyta</taxon>
        <taxon>Spermatophyta</taxon>
        <taxon>Magnoliopsida</taxon>
        <taxon>Liliopsida</taxon>
        <taxon>Poales</taxon>
        <taxon>Poaceae</taxon>
        <taxon>PACMAD clade</taxon>
        <taxon>Arundinoideae</taxon>
        <taxon>Arundineae</taxon>
        <taxon>Arundo</taxon>
    </lineage>
</organism>
<dbReference type="EMBL" id="GBRH01225338">
    <property type="protein sequence ID" value="JAD72557.1"/>
    <property type="molecule type" value="Transcribed_RNA"/>
</dbReference>
<evidence type="ECO:0000313" key="1">
    <source>
        <dbReference type="EMBL" id="JAD72557.1"/>
    </source>
</evidence>
<protein>
    <submittedName>
        <fullName evidence="1">Uncharacterized protein</fullName>
    </submittedName>
</protein>
<proteinExistence type="predicted"/>
<name>A0A0A9CM21_ARUDO</name>
<accession>A0A0A9CM21</accession>
<reference evidence="1" key="2">
    <citation type="journal article" date="2015" name="Data Brief">
        <title>Shoot transcriptome of the giant reed, Arundo donax.</title>
        <authorList>
            <person name="Barrero R.A."/>
            <person name="Guerrero F.D."/>
            <person name="Moolhuijzen P."/>
            <person name="Goolsby J.A."/>
            <person name="Tidwell J."/>
            <person name="Bellgard S.E."/>
            <person name="Bellgard M.I."/>
        </authorList>
    </citation>
    <scope>NUCLEOTIDE SEQUENCE</scope>
    <source>
        <tissue evidence="1">Shoot tissue taken approximately 20 cm above the soil surface</tissue>
    </source>
</reference>
<dbReference type="AlphaFoldDB" id="A0A0A9CM21"/>
<reference evidence="1" key="1">
    <citation type="submission" date="2014-09" db="EMBL/GenBank/DDBJ databases">
        <authorList>
            <person name="Magalhaes I.L.F."/>
            <person name="Oliveira U."/>
            <person name="Santos F.R."/>
            <person name="Vidigal T.H.D.A."/>
            <person name="Brescovit A.D."/>
            <person name="Santos A.J."/>
        </authorList>
    </citation>
    <scope>NUCLEOTIDE SEQUENCE</scope>
    <source>
        <tissue evidence="1">Shoot tissue taken approximately 20 cm above the soil surface</tissue>
    </source>
</reference>
<sequence length="30" mass="3171">MRHPSTNGQNPIPQSLRASGAALVSAENYC</sequence>